<dbReference type="SMART" id="SM00062">
    <property type="entry name" value="PBPb"/>
    <property type="match status" value="1"/>
</dbReference>
<gene>
    <name evidence="4" type="ORF">QRD43_01625</name>
</gene>
<feature type="signal peptide" evidence="2">
    <location>
        <begin position="1"/>
        <end position="25"/>
    </location>
</feature>
<dbReference type="Proteomes" id="UP001238603">
    <property type="component" value="Unassembled WGS sequence"/>
</dbReference>
<reference evidence="4 5" key="1">
    <citation type="submission" date="2023-06" db="EMBL/GenBank/DDBJ databases">
        <title>Pelomonas sp. APW6 16S ribosomal RNA gene genome sequencing and assembly.</title>
        <authorList>
            <person name="Woo H."/>
        </authorList>
    </citation>
    <scope>NUCLEOTIDE SEQUENCE [LARGE SCALE GENOMIC DNA]</scope>
    <source>
        <strain evidence="4 5">APW6</strain>
    </source>
</reference>
<sequence>MRFPTCLAAAWIVSAVMGLAPAVSSAEPLPAGPALRRFVTEALPPYVVERQGRATGPLVDVLRAVCEQLRWRCDIQLLPWRRAYADAEAGRVDGIFPLLQTAEREPLFLFSSPVIDARYALFSRSGQSYVYQGPASLKGREIGVYGPSGTSSALAELARELPGLVIHTEPDNSTVLRKLGHGRYGEQGLAFINESVALWLLKQERLQGLQMAGAVREFTYGYGLVRARWTPADFEQFDDALQRQCRQGRTAALLRPYMVPASACALQPR</sequence>
<evidence type="ECO:0000256" key="2">
    <source>
        <dbReference type="SAM" id="SignalP"/>
    </source>
</evidence>
<dbReference type="SUPFAM" id="SSF53850">
    <property type="entry name" value="Periplasmic binding protein-like II"/>
    <property type="match status" value="1"/>
</dbReference>
<dbReference type="Pfam" id="PF00497">
    <property type="entry name" value="SBP_bac_3"/>
    <property type="match status" value="1"/>
</dbReference>
<protein>
    <submittedName>
        <fullName evidence="4">Transporter substrate-binding domain-containing protein</fullName>
    </submittedName>
</protein>
<dbReference type="Gene3D" id="3.40.190.10">
    <property type="entry name" value="Periplasmic binding protein-like II"/>
    <property type="match status" value="2"/>
</dbReference>
<dbReference type="InterPro" id="IPR001638">
    <property type="entry name" value="Solute-binding_3/MltF_N"/>
</dbReference>
<organism evidence="4 5">
    <name type="scientific">Roseateles subflavus</name>
    <dbReference type="NCBI Taxonomy" id="3053353"/>
    <lineage>
        <taxon>Bacteria</taxon>
        <taxon>Pseudomonadati</taxon>
        <taxon>Pseudomonadota</taxon>
        <taxon>Betaproteobacteria</taxon>
        <taxon>Burkholderiales</taxon>
        <taxon>Sphaerotilaceae</taxon>
        <taxon>Roseateles</taxon>
    </lineage>
</organism>
<feature type="chain" id="PRO_5046941890" evidence="2">
    <location>
        <begin position="26"/>
        <end position="269"/>
    </location>
</feature>
<evidence type="ECO:0000256" key="1">
    <source>
        <dbReference type="ARBA" id="ARBA00022729"/>
    </source>
</evidence>
<dbReference type="EMBL" id="JASVDS010000001">
    <property type="protein sequence ID" value="MDL5030592.1"/>
    <property type="molecule type" value="Genomic_DNA"/>
</dbReference>
<comment type="caution">
    <text evidence="4">The sequence shown here is derived from an EMBL/GenBank/DDBJ whole genome shotgun (WGS) entry which is preliminary data.</text>
</comment>
<proteinExistence type="predicted"/>
<dbReference type="RefSeq" id="WP_285980725.1">
    <property type="nucleotide sequence ID" value="NZ_JASVDS010000001.1"/>
</dbReference>
<evidence type="ECO:0000313" key="4">
    <source>
        <dbReference type="EMBL" id="MDL5030592.1"/>
    </source>
</evidence>
<dbReference type="PANTHER" id="PTHR35936">
    <property type="entry name" value="MEMBRANE-BOUND LYTIC MUREIN TRANSGLYCOSYLASE F"/>
    <property type="match status" value="1"/>
</dbReference>
<keyword evidence="1 2" id="KW-0732">Signal</keyword>
<accession>A0ABT7LCK2</accession>
<feature type="domain" description="Solute-binding protein family 3/N-terminal" evidence="3">
    <location>
        <begin position="34"/>
        <end position="261"/>
    </location>
</feature>
<evidence type="ECO:0000313" key="5">
    <source>
        <dbReference type="Proteomes" id="UP001238603"/>
    </source>
</evidence>
<evidence type="ECO:0000259" key="3">
    <source>
        <dbReference type="SMART" id="SM00062"/>
    </source>
</evidence>
<keyword evidence="5" id="KW-1185">Reference proteome</keyword>
<name>A0ABT7LCK2_9BURK</name>
<dbReference type="PANTHER" id="PTHR35936:SF19">
    <property type="entry name" value="AMINO-ACID-BINDING PROTEIN YXEM-RELATED"/>
    <property type="match status" value="1"/>
</dbReference>